<feature type="repeat" description="Cell wall-binding" evidence="10">
    <location>
        <begin position="331"/>
        <end position="350"/>
    </location>
</feature>
<keyword evidence="4" id="KW-0378">Hydrolase</keyword>
<dbReference type="GO" id="GO:0008360">
    <property type="term" value="P:regulation of cell shape"/>
    <property type="evidence" value="ECO:0007669"/>
    <property type="project" value="UniProtKB-KW"/>
</dbReference>
<feature type="active site" description="Acyl-ester intermediate" evidence="8">
    <location>
        <position position="65"/>
    </location>
</feature>
<sequence length="453" mass="51518">MKKINKSILSILIMVICFSITGFNNKVEADGQKPQVYAHAYVVMDAKTGEVLHSQDMNKKIYPASTTKMLTALVALDNCSLSKKITIKQSVLDNTPSIATQAGLKAGYTYTVEELLNMLLVYSAADAANSIANEVGGSIPGFVNMMNQKAKSLGMTSSHFDNPIGLDGRNFPNTYSTGSDIAKLTQQAMKNKTIKNIVKKPYYTIKNYYNGSSKTLNCSNKFLRGQYYPKDLYTVIGTKTGTTDAAGNVLSTTAIDKNGREIICSFFGNNTRAKMYEDIEALLTYTYKDLNSGWKQENGKWCYLDNNGKKKVGWLKDKDSWYYLKANGEMTTSWLKYNNNWYYLEKNGAMKTGWLKYSDSWYYLREDGSMKIGWLKYNNNWYYLENDGSMRTGWLKYSDKWYYLREDGSMKIGWLKYNNNWYYMSQDGSMLINTSIDGWNIDDNGIATMAKSM</sequence>
<dbReference type="STRING" id="1121325.SAMN04515677_105287"/>
<reference evidence="14 15" key="1">
    <citation type="submission" date="2016-10" db="EMBL/GenBank/DDBJ databases">
        <authorList>
            <person name="de Groot N.N."/>
        </authorList>
    </citation>
    <scope>NUCLEOTIDE SEQUENCE [LARGE SCALE GENOMIC DNA]</scope>
    <source>
        <strain evidence="14 15">DSM 797</strain>
    </source>
</reference>
<dbReference type="Pfam" id="PF00768">
    <property type="entry name" value="Peptidase_S11"/>
    <property type="match status" value="1"/>
</dbReference>
<evidence type="ECO:0000256" key="3">
    <source>
        <dbReference type="ARBA" id="ARBA00022737"/>
    </source>
</evidence>
<feature type="repeat" description="Cell wall-binding" evidence="10">
    <location>
        <begin position="291"/>
        <end position="310"/>
    </location>
</feature>
<evidence type="ECO:0000256" key="2">
    <source>
        <dbReference type="ARBA" id="ARBA00022729"/>
    </source>
</evidence>
<dbReference type="PRINTS" id="PR00725">
    <property type="entry name" value="DADACBPTASE1"/>
</dbReference>
<dbReference type="InterPro" id="IPR012338">
    <property type="entry name" value="Beta-lactam/transpept-like"/>
</dbReference>
<keyword evidence="6" id="KW-0573">Peptidoglycan synthesis</keyword>
<keyword evidence="15" id="KW-1185">Reference proteome</keyword>
<evidence type="ECO:0000256" key="9">
    <source>
        <dbReference type="PIRSR" id="PIRSR618044-2"/>
    </source>
</evidence>
<evidence type="ECO:0000256" key="8">
    <source>
        <dbReference type="PIRSR" id="PIRSR618044-1"/>
    </source>
</evidence>
<keyword evidence="5" id="KW-0133">Cell shape</keyword>
<feature type="active site" evidence="8">
    <location>
        <position position="123"/>
    </location>
</feature>
<evidence type="ECO:0000256" key="7">
    <source>
        <dbReference type="ARBA" id="ARBA00023316"/>
    </source>
</evidence>
<gene>
    <name evidence="14" type="ORF">SAMN04515677_105287</name>
</gene>
<dbReference type="AlphaFoldDB" id="A0A1G9QP08"/>
<dbReference type="RefSeq" id="WP_092726380.1">
    <property type="nucleotide sequence ID" value="NZ_FNGW01000005.1"/>
</dbReference>
<feature type="binding site" evidence="9">
    <location>
        <position position="239"/>
    </location>
    <ligand>
        <name>substrate</name>
    </ligand>
</feature>
<keyword evidence="2 12" id="KW-0732">Signal</keyword>
<organism evidence="14 15">
    <name type="scientific">Romboutsia lituseburensis DSM 797</name>
    <dbReference type="NCBI Taxonomy" id="1121325"/>
    <lineage>
        <taxon>Bacteria</taxon>
        <taxon>Bacillati</taxon>
        <taxon>Bacillota</taxon>
        <taxon>Clostridia</taxon>
        <taxon>Peptostreptococcales</taxon>
        <taxon>Peptostreptococcaceae</taxon>
        <taxon>Romboutsia</taxon>
    </lineage>
</organism>
<evidence type="ECO:0000313" key="15">
    <source>
        <dbReference type="Proteomes" id="UP000199068"/>
    </source>
</evidence>
<dbReference type="Gene3D" id="2.10.270.10">
    <property type="entry name" value="Cholin Binding"/>
    <property type="match status" value="2"/>
</dbReference>
<evidence type="ECO:0000313" key="14">
    <source>
        <dbReference type="EMBL" id="SDM12317.1"/>
    </source>
</evidence>
<feature type="domain" description="Peptidase S11 D-alanyl-D-alanine carboxypeptidase A N-terminal" evidence="13">
    <location>
        <begin position="32"/>
        <end position="262"/>
    </location>
</feature>
<dbReference type="InterPro" id="IPR018337">
    <property type="entry name" value="Cell_wall/Cho-bd_repeat"/>
</dbReference>
<dbReference type="InterPro" id="IPR018044">
    <property type="entry name" value="Peptidase_S11"/>
</dbReference>
<feature type="repeat" description="Cell wall-binding" evidence="10">
    <location>
        <begin position="351"/>
        <end position="370"/>
    </location>
</feature>
<keyword evidence="14" id="KW-0645">Protease</keyword>
<feature type="chain" id="PRO_5038554196" evidence="12">
    <location>
        <begin position="25"/>
        <end position="453"/>
    </location>
</feature>
<dbReference type="GO" id="GO:0009002">
    <property type="term" value="F:serine-type D-Ala-D-Ala carboxypeptidase activity"/>
    <property type="evidence" value="ECO:0007669"/>
    <property type="project" value="InterPro"/>
</dbReference>
<dbReference type="GO" id="GO:0006508">
    <property type="term" value="P:proteolysis"/>
    <property type="evidence" value="ECO:0007669"/>
    <property type="project" value="InterPro"/>
</dbReference>
<evidence type="ECO:0000256" key="5">
    <source>
        <dbReference type="ARBA" id="ARBA00022960"/>
    </source>
</evidence>
<evidence type="ECO:0000256" key="12">
    <source>
        <dbReference type="SAM" id="SignalP"/>
    </source>
</evidence>
<dbReference type="EMBL" id="FNGW01000005">
    <property type="protein sequence ID" value="SDM12317.1"/>
    <property type="molecule type" value="Genomic_DNA"/>
</dbReference>
<comment type="similarity">
    <text evidence="1 11">Belongs to the peptidase S11 family.</text>
</comment>
<dbReference type="Gene3D" id="3.40.710.10">
    <property type="entry name" value="DD-peptidase/beta-lactamase superfamily"/>
    <property type="match status" value="1"/>
</dbReference>
<dbReference type="Proteomes" id="UP000199068">
    <property type="component" value="Unassembled WGS sequence"/>
</dbReference>
<dbReference type="SUPFAM" id="SSF69360">
    <property type="entry name" value="Cell wall binding repeat"/>
    <property type="match status" value="1"/>
</dbReference>
<dbReference type="SUPFAM" id="SSF56601">
    <property type="entry name" value="beta-lactamase/transpeptidase-like"/>
    <property type="match status" value="1"/>
</dbReference>
<keyword evidence="3" id="KW-0677">Repeat</keyword>
<dbReference type="GO" id="GO:0009252">
    <property type="term" value="P:peptidoglycan biosynthetic process"/>
    <property type="evidence" value="ECO:0007669"/>
    <property type="project" value="UniProtKB-KW"/>
</dbReference>
<evidence type="ECO:0000256" key="6">
    <source>
        <dbReference type="ARBA" id="ARBA00022984"/>
    </source>
</evidence>
<evidence type="ECO:0000256" key="10">
    <source>
        <dbReference type="PROSITE-ProRule" id="PRU00591"/>
    </source>
</evidence>
<feature type="repeat" description="Cell wall-binding" evidence="10">
    <location>
        <begin position="411"/>
        <end position="430"/>
    </location>
</feature>
<name>A0A1G9QP08_9FIRM</name>
<dbReference type="Gene3D" id="2.20.120.10">
    <property type="entry name" value="Multimodular pneumococcal cell wall endolysin, domain 3"/>
    <property type="match status" value="1"/>
</dbReference>
<evidence type="ECO:0000256" key="4">
    <source>
        <dbReference type="ARBA" id="ARBA00022801"/>
    </source>
</evidence>
<feature type="repeat" description="Cell wall-binding" evidence="10">
    <location>
        <begin position="391"/>
        <end position="410"/>
    </location>
</feature>
<proteinExistence type="inferred from homology"/>
<feature type="repeat" description="Cell wall-binding" evidence="10">
    <location>
        <begin position="311"/>
        <end position="330"/>
    </location>
</feature>
<keyword evidence="14" id="KW-0121">Carboxypeptidase</keyword>
<dbReference type="Pfam" id="PF19127">
    <property type="entry name" value="Choline_bind_3"/>
    <property type="match status" value="2"/>
</dbReference>
<keyword evidence="7" id="KW-0961">Cell wall biogenesis/degradation</keyword>
<dbReference type="PROSITE" id="PS51170">
    <property type="entry name" value="CW"/>
    <property type="match status" value="7"/>
</dbReference>
<dbReference type="GO" id="GO:0071555">
    <property type="term" value="P:cell wall organization"/>
    <property type="evidence" value="ECO:0007669"/>
    <property type="project" value="UniProtKB-KW"/>
</dbReference>
<feature type="repeat" description="Cell wall-binding" evidence="10">
    <location>
        <begin position="371"/>
        <end position="390"/>
    </location>
</feature>
<dbReference type="PANTHER" id="PTHR21581">
    <property type="entry name" value="D-ALANYL-D-ALANINE CARBOXYPEPTIDASE"/>
    <property type="match status" value="1"/>
</dbReference>
<feature type="active site" description="Proton acceptor" evidence="8">
    <location>
        <position position="68"/>
    </location>
</feature>
<evidence type="ECO:0000256" key="1">
    <source>
        <dbReference type="ARBA" id="ARBA00007164"/>
    </source>
</evidence>
<protein>
    <submittedName>
        <fullName evidence="14">D-alanyl-D-alanine carboxypeptidase</fullName>
    </submittedName>
</protein>
<dbReference type="PANTHER" id="PTHR21581:SF6">
    <property type="entry name" value="TRAFFICKING PROTEIN PARTICLE COMPLEX SUBUNIT 12"/>
    <property type="match status" value="1"/>
</dbReference>
<dbReference type="Pfam" id="PF01473">
    <property type="entry name" value="Choline_bind_1"/>
    <property type="match status" value="3"/>
</dbReference>
<evidence type="ECO:0000256" key="11">
    <source>
        <dbReference type="RuleBase" id="RU004016"/>
    </source>
</evidence>
<accession>A0A1G9QP08</accession>
<feature type="signal peptide" evidence="12">
    <location>
        <begin position="1"/>
        <end position="24"/>
    </location>
</feature>
<evidence type="ECO:0000259" key="13">
    <source>
        <dbReference type="Pfam" id="PF00768"/>
    </source>
</evidence>
<dbReference type="InterPro" id="IPR001967">
    <property type="entry name" value="Peptidase_S11_N"/>
</dbReference>